<dbReference type="RefSeq" id="WP_204118759.1">
    <property type="nucleotide sequence ID" value="NZ_BOLV01000007.1"/>
</dbReference>
<evidence type="ECO:0008006" key="3">
    <source>
        <dbReference type="Google" id="ProtNLM"/>
    </source>
</evidence>
<dbReference type="Proteomes" id="UP001597199">
    <property type="component" value="Unassembled WGS sequence"/>
</dbReference>
<sequence>MGKIVPLPNSGSRHMSLGVSALQKQNYASAVAHLEKAYKETPVFEVARPLVKALVGLHQSSEALPYVSEYMEDFLAGDSTTKLLFEVLLDLPDYRFAWAVLHHVESSKAPAFEQQITAAETADLAAHGDEIADLARRLRHLGGLSPHEQEQLIQQLGRLPKTKIIEAAKPNLIDPDVHPAIRVSLLDALTAVGETTPVQVTSYQTTAAVIPSALPGVMNDPTMLQVLNQIQLQVGLADPELMKATVETLRFELGYLYPFIGEAVPEPKHFAASYLNRDRPEVTAEEHALFDWLGTQTQALTDLS</sequence>
<protein>
    <recommendedName>
        <fullName evidence="3">Tetratricopeptide repeat protein</fullName>
    </recommendedName>
</protein>
<organism evidence="1 2">
    <name type="scientific">Lacticaseibacillus suilingensis</name>
    <dbReference type="NCBI Taxonomy" id="2799577"/>
    <lineage>
        <taxon>Bacteria</taxon>
        <taxon>Bacillati</taxon>
        <taxon>Bacillota</taxon>
        <taxon>Bacilli</taxon>
        <taxon>Lactobacillales</taxon>
        <taxon>Lactobacillaceae</taxon>
        <taxon>Lacticaseibacillus</taxon>
    </lineage>
</organism>
<keyword evidence="2" id="KW-1185">Reference proteome</keyword>
<gene>
    <name evidence="1" type="ORF">ACFQ41_05345</name>
</gene>
<dbReference type="EMBL" id="JBHTOA010000023">
    <property type="protein sequence ID" value="MFD1398726.1"/>
    <property type="molecule type" value="Genomic_DNA"/>
</dbReference>
<evidence type="ECO:0000313" key="1">
    <source>
        <dbReference type="EMBL" id="MFD1398726.1"/>
    </source>
</evidence>
<name>A0ABW4BFC5_9LACO</name>
<accession>A0ABW4BFC5</accession>
<reference evidence="2" key="1">
    <citation type="journal article" date="2019" name="Int. J. Syst. Evol. Microbiol.">
        <title>The Global Catalogue of Microorganisms (GCM) 10K type strain sequencing project: providing services to taxonomists for standard genome sequencing and annotation.</title>
        <authorList>
            <consortium name="The Broad Institute Genomics Platform"/>
            <consortium name="The Broad Institute Genome Sequencing Center for Infectious Disease"/>
            <person name="Wu L."/>
            <person name="Ma J."/>
        </authorList>
    </citation>
    <scope>NUCLEOTIDE SEQUENCE [LARGE SCALE GENOMIC DNA]</scope>
    <source>
        <strain evidence="2">CCM 9110</strain>
    </source>
</reference>
<proteinExistence type="predicted"/>
<evidence type="ECO:0000313" key="2">
    <source>
        <dbReference type="Proteomes" id="UP001597199"/>
    </source>
</evidence>
<comment type="caution">
    <text evidence="1">The sequence shown here is derived from an EMBL/GenBank/DDBJ whole genome shotgun (WGS) entry which is preliminary data.</text>
</comment>